<proteinExistence type="predicted"/>
<dbReference type="PANTHER" id="PTHR33986">
    <property type="entry name" value="OS02G0535700 PROTEIN"/>
    <property type="match status" value="1"/>
</dbReference>
<dbReference type="Pfam" id="PF06258">
    <property type="entry name" value="Mito_fiss_Elm1"/>
    <property type="match status" value="1"/>
</dbReference>
<dbReference type="EMBL" id="WUMV01000001">
    <property type="protein sequence ID" value="MXN63422.1"/>
    <property type="molecule type" value="Genomic_DNA"/>
</dbReference>
<reference evidence="1 2" key="1">
    <citation type="submission" date="2019-12" db="EMBL/GenBank/DDBJ databases">
        <authorList>
            <person name="Li M."/>
        </authorList>
    </citation>
    <scope>NUCLEOTIDE SEQUENCE [LARGE SCALE GENOMIC DNA]</scope>
    <source>
        <strain evidence="1 2">GBMRC 2046</strain>
    </source>
</reference>
<accession>A0A7X3S5R5</accession>
<sequence length="341" mass="36579">MNRKDNKTEQPDAASAGIASVWVLSDGKAGDEAQCIGVAEELGAPFEVRRVSPRKPYSWIMPRGPIDPREGADRPGSPLAPPFPDIVIASGRRTVAYLRHIRKASGGRTFTVFLKDPRTGTRAADFIWVAKHDELRGPNVMVTVTGPHRISKTKLDNARKAPLADIAALPSPRVAVLAGGDSRHHRFSPDDIQRFIAGLKTWADNDASLMITSSRRTSEALAEGLRALAAGGHHLFFDGKGENPLIQYLANADAIVVTADSTNMIGEAAATGRPVHVFHPGGGHAKINRFLSEMSAIGVVHPFPGALKTTTYEPVNSTSRIAQAIISAFAARRGEADRTEP</sequence>
<dbReference type="PANTHER" id="PTHR33986:SF15">
    <property type="entry name" value="MITOCHONDRIAL FISSION PROTEIN ELM1"/>
    <property type="match status" value="1"/>
</dbReference>
<dbReference type="SUPFAM" id="SSF53756">
    <property type="entry name" value="UDP-Glycosyltransferase/glycogen phosphorylase"/>
    <property type="match status" value="1"/>
</dbReference>
<organism evidence="1 2">
    <name type="scientific">Stappia sediminis</name>
    <dbReference type="NCBI Taxonomy" id="2692190"/>
    <lineage>
        <taxon>Bacteria</taxon>
        <taxon>Pseudomonadati</taxon>
        <taxon>Pseudomonadota</taxon>
        <taxon>Alphaproteobacteria</taxon>
        <taxon>Hyphomicrobiales</taxon>
        <taxon>Stappiaceae</taxon>
        <taxon>Stappia</taxon>
    </lineage>
</organism>
<comment type="caution">
    <text evidence="1">The sequence shown here is derived from an EMBL/GenBank/DDBJ whole genome shotgun (WGS) entry which is preliminary data.</text>
</comment>
<dbReference type="AlphaFoldDB" id="A0A7X3S5R5"/>
<keyword evidence="2" id="KW-1185">Reference proteome</keyword>
<name>A0A7X3S5R5_9HYPH</name>
<dbReference type="Proteomes" id="UP000433101">
    <property type="component" value="Unassembled WGS sequence"/>
</dbReference>
<dbReference type="InterPro" id="IPR009367">
    <property type="entry name" value="Elm1-like"/>
</dbReference>
<evidence type="ECO:0000313" key="1">
    <source>
        <dbReference type="EMBL" id="MXN63422.1"/>
    </source>
</evidence>
<evidence type="ECO:0000313" key="2">
    <source>
        <dbReference type="Proteomes" id="UP000433101"/>
    </source>
</evidence>
<protein>
    <submittedName>
        <fullName evidence="1">Nucleoside-diphosphate sugar epimerase</fullName>
    </submittedName>
</protein>
<gene>
    <name evidence="1" type="ORF">GR183_00765</name>
</gene>
<dbReference type="RefSeq" id="WP_160773680.1">
    <property type="nucleotide sequence ID" value="NZ_WUMV01000001.1"/>
</dbReference>